<dbReference type="Proteomes" id="UP001552299">
    <property type="component" value="Unassembled WGS sequence"/>
</dbReference>
<feature type="compositionally biased region" description="Polar residues" evidence="1">
    <location>
        <begin position="8"/>
        <end position="19"/>
    </location>
</feature>
<evidence type="ECO:0000256" key="1">
    <source>
        <dbReference type="SAM" id="MobiDB-lite"/>
    </source>
</evidence>
<reference evidence="2 3" key="1">
    <citation type="journal article" date="2024" name="Plant Biotechnol. J.">
        <title>Dendrobium thyrsiflorum genome and its molecular insights into genes involved in important horticultural traits.</title>
        <authorList>
            <person name="Chen B."/>
            <person name="Wang J.Y."/>
            <person name="Zheng P.J."/>
            <person name="Li K.L."/>
            <person name="Liang Y.M."/>
            <person name="Chen X.F."/>
            <person name="Zhang C."/>
            <person name="Zhao X."/>
            <person name="He X."/>
            <person name="Zhang G.Q."/>
            <person name="Liu Z.J."/>
            <person name="Xu Q."/>
        </authorList>
    </citation>
    <scope>NUCLEOTIDE SEQUENCE [LARGE SCALE GENOMIC DNA]</scope>
    <source>
        <strain evidence="2">GZMU011</strain>
    </source>
</reference>
<name>A0ABD0VQR8_DENTH</name>
<keyword evidence="3" id="KW-1185">Reference proteome</keyword>
<protein>
    <submittedName>
        <fullName evidence="2">Uncharacterized protein</fullName>
    </submittedName>
</protein>
<accession>A0ABD0VQR8</accession>
<organism evidence="2 3">
    <name type="scientific">Dendrobium thyrsiflorum</name>
    <name type="common">Pinecone-like raceme dendrobium</name>
    <name type="synonym">Orchid</name>
    <dbReference type="NCBI Taxonomy" id="117978"/>
    <lineage>
        <taxon>Eukaryota</taxon>
        <taxon>Viridiplantae</taxon>
        <taxon>Streptophyta</taxon>
        <taxon>Embryophyta</taxon>
        <taxon>Tracheophyta</taxon>
        <taxon>Spermatophyta</taxon>
        <taxon>Magnoliopsida</taxon>
        <taxon>Liliopsida</taxon>
        <taxon>Asparagales</taxon>
        <taxon>Orchidaceae</taxon>
        <taxon>Epidendroideae</taxon>
        <taxon>Malaxideae</taxon>
        <taxon>Dendrobiinae</taxon>
        <taxon>Dendrobium</taxon>
    </lineage>
</organism>
<evidence type="ECO:0000313" key="2">
    <source>
        <dbReference type="EMBL" id="KAL0924733.1"/>
    </source>
</evidence>
<sequence>MAGLKLFGSQQRQLASQRLGSRHPATPARRQAPPVVIITCDFGLNYRSQLVVVTSDLGPISAPAVATAAAFSEQTRGLSRLT</sequence>
<proteinExistence type="predicted"/>
<evidence type="ECO:0000313" key="3">
    <source>
        <dbReference type="Proteomes" id="UP001552299"/>
    </source>
</evidence>
<dbReference type="EMBL" id="JANQDX010000005">
    <property type="protein sequence ID" value="KAL0924733.1"/>
    <property type="molecule type" value="Genomic_DNA"/>
</dbReference>
<dbReference type="AlphaFoldDB" id="A0ABD0VQR8"/>
<gene>
    <name evidence="2" type="ORF">M5K25_005587</name>
</gene>
<feature type="region of interest" description="Disordered" evidence="1">
    <location>
        <begin position="1"/>
        <end position="30"/>
    </location>
</feature>
<comment type="caution">
    <text evidence="2">The sequence shown here is derived from an EMBL/GenBank/DDBJ whole genome shotgun (WGS) entry which is preliminary data.</text>
</comment>